<evidence type="ECO:0000313" key="2">
    <source>
        <dbReference type="EMBL" id="EJW73536.1"/>
    </source>
</evidence>
<feature type="region of interest" description="Disordered" evidence="1">
    <location>
        <begin position="33"/>
        <end position="58"/>
    </location>
</feature>
<evidence type="ECO:0000313" key="3">
    <source>
        <dbReference type="Proteomes" id="UP000004810"/>
    </source>
</evidence>
<dbReference type="Proteomes" id="UP000004810">
    <property type="component" value="Unassembled WGS sequence"/>
</dbReference>
<sequence length="58" mass="6200">MPGKSGIPGILGLPGNAIPVTANYSSNCRLCPRGQQGSPGTRRHSRKSWATGTTRTYW</sequence>
<organism evidence="2 3">
    <name type="scientific">Wuchereria bancrofti</name>
    <dbReference type="NCBI Taxonomy" id="6293"/>
    <lineage>
        <taxon>Eukaryota</taxon>
        <taxon>Metazoa</taxon>
        <taxon>Ecdysozoa</taxon>
        <taxon>Nematoda</taxon>
        <taxon>Chromadorea</taxon>
        <taxon>Rhabditida</taxon>
        <taxon>Spirurina</taxon>
        <taxon>Spiruromorpha</taxon>
        <taxon>Filarioidea</taxon>
        <taxon>Onchocercidae</taxon>
        <taxon>Wuchereria</taxon>
    </lineage>
</organism>
<accession>J9DV30</accession>
<proteinExistence type="predicted"/>
<reference evidence="3" key="1">
    <citation type="submission" date="2012-08" db="EMBL/GenBank/DDBJ databases">
        <title>The Genome Sequence of Wuchereria bancrofti.</title>
        <authorList>
            <person name="Nutman T.B."/>
            <person name="Fink D.L."/>
            <person name="Russ C."/>
            <person name="Young S."/>
            <person name="Zeng Q."/>
            <person name="Koehrsen M."/>
            <person name="Alvarado L."/>
            <person name="Berlin A."/>
            <person name="Chapman S.B."/>
            <person name="Chen Z."/>
            <person name="Freedman E."/>
            <person name="Gellesch M."/>
            <person name="Goldberg J."/>
            <person name="Griggs A."/>
            <person name="Gujja S."/>
            <person name="Heilman E.R."/>
            <person name="Heiman D."/>
            <person name="Hepburn T."/>
            <person name="Howarth C."/>
            <person name="Jen D."/>
            <person name="Larson L."/>
            <person name="Lewis B."/>
            <person name="Mehta T."/>
            <person name="Park D."/>
            <person name="Pearson M."/>
            <person name="Roberts A."/>
            <person name="Saif S."/>
            <person name="Shea T."/>
            <person name="Shenoy N."/>
            <person name="Sisk P."/>
            <person name="Stolte C."/>
            <person name="Sykes S."/>
            <person name="Walk T."/>
            <person name="White J."/>
            <person name="Yandava C."/>
            <person name="Haas B."/>
            <person name="Henn M.R."/>
            <person name="Nusbaum C."/>
            <person name="Birren B."/>
        </authorList>
    </citation>
    <scope>NUCLEOTIDE SEQUENCE [LARGE SCALE GENOMIC DNA]</scope>
    <source>
        <strain evidence="3">NA</strain>
    </source>
</reference>
<name>J9DV30_WUCBA</name>
<dbReference type="EMBL" id="ADBV01013883">
    <property type="protein sequence ID" value="EJW73536.1"/>
    <property type="molecule type" value="Genomic_DNA"/>
</dbReference>
<evidence type="ECO:0000256" key="1">
    <source>
        <dbReference type="SAM" id="MobiDB-lite"/>
    </source>
</evidence>
<comment type="caution">
    <text evidence="2">The sequence shown here is derived from an EMBL/GenBank/DDBJ whole genome shotgun (WGS) entry which is preliminary data.</text>
</comment>
<gene>
    <name evidence="2" type="ORF">WUBG_15558</name>
</gene>
<protein>
    <submittedName>
        <fullName evidence="2">Uncharacterized protein</fullName>
    </submittedName>
</protein>
<dbReference type="AlphaFoldDB" id="J9DV30"/>
<feature type="compositionally biased region" description="Polar residues" evidence="1">
    <location>
        <begin position="48"/>
        <end position="58"/>
    </location>
</feature>